<name>A0ABS5XHI7_9GAMM</name>
<evidence type="ECO:0000256" key="3">
    <source>
        <dbReference type="ARBA" id="ARBA00022692"/>
    </source>
</evidence>
<dbReference type="EMBL" id="JAGTIS010000006">
    <property type="protein sequence ID" value="MBT8767158.1"/>
    <property type="molecule type" value="Genomic_DNA"/>
</dbReference>
<evidence type="ECO:0000313" key="9">
    <source>
        <dbReference type="Proteomes" id="UP001519667"/>
    </source>
</evidence>
<keyword evidence="9" id="KW-1185">Reference proteome</keyword>
<gene>
    <name evidence="8" type="ORF">J7302_13675</name>
</gene>
<evidence type="ECO:0000256" key="4">
    <source>
        <dbReference type="ARBA" id="ARBA00022989"/>
    </source>
</evidence>
<keyword evidence="2" id="KW-1003">Cell membrane</keyword>
<keyword evidence="4" id="KW-1133">Transmembrane helix</keyword>
<keyword evidence="5" id="KW-0472">Membrane</keyword>
<feature type="domain" description="Single Cache" evidence="7">
    <location>
        <begin position="181"/>
        <end position="282"/>
    </location>
</feature>
<sequence>MGTHMWSIFRDVLLLLFGLASLSSAFAQIDEDYAQETERATRLLNKAVALYRIKGPAALADFSRQGGFVDGEMYVYVVDTNGVMLASGGPSVILVGRNVSSVLDGELDRAFKEALSVPEDGKVRSAEYRWLNWNDGKTERKRVFYQRVGEQIFAAGYYMPRSSKSAAVDLLGRASAAIAADAQKTIERINALDADFIRDDLYVFVVDLDTQKFSAHGFNLRLVGTDFRALQSADEQPIGIQMLDVLKSNEVGEVVYTWRNPANGRIEQKSTLLRKVGKYAVAVGYYLGPST</sequence>
<reference evidence="8 9" key="1">
    <citation type="submission" date="2021-04" db="EMBL/GenBank/DDBJ databases">
        <title>Pseudomonas boanensis sp. nov., a bacterium isolated from river water used for household purposes in Boane District, Mozambique.</title>
        <authorList>
            <person name="Nicklasson M."/>
            <person name="Martin-Rodriguez A.J."/>
            <person name="Thorell K."/>
            <person name="Neves L."/>
            <person name="Mussagy A."/>
            <person name="Rydberg H.A."/>
            <person name="Hernroth B."/>
            <person name="Svensson-Stadler L."/>
            <person name="Sjoling A."/>
        </authorList>
    </citation>
    <scope>NUCLEOTIDE SEQUENCE [LARGE SCALE GENOMIC DNA]</scope>
    <source>
        <strain evidence="8 9">DB1</strain>
    </source>
</reference>
<organism evidence="8 9">
    <name type="scientific">Metapseudomonas boanensis</name>
    <dbReference type="NCBI Taxonomy" id="2822138"/>
    <lineage>
        <taxon>Bacteria</taxon>
        <taxon>Pseudomonadati</taxon>
        <taxon>Pseudomonadota</taxon>
        <taxon>Gammaproteobacteria</taxon>
        <taxon>Pseudomonadales</taxon>
        <taxon>Pseudomonadaceae</taxon>
        <taxon>Metapseudomonas</taxon>
    </lineage>
</organism>
<comment type="caution">
    <text evidence="8">The sequence shown here is derived from an EMBL/GenBank/DDBJ whole genome shotgun (WGS) entry which is preliminary data.</text>
</comment>
<dbReference type="InterPro" id="IPR033480">
    <property type="entry name" value="sCache_2"/>
</dbReference>
<dbReference type="Pfam" id="PF17200">
    <property type="entry name" value="sCache_2"/>
    <property type="match status" value="2"/>
</dbReference>
<accession>A0ABS5XHI7</accession>
<feature type="chain" id="PRO_5045836308" evidence="6">
    <location>
        <begin position="28"/>
        <end position="291"/>
    </location>
</feature>
<protein>
    <submittedName>
        <fullName evidence="8">Cache domain-containing protein</fullName>
    </submittedName>
</protein>
<dbReference type="Proteomes" id="UP001519667">
    <property type="component" value="Unassembled WGS sequence"/>
</dbReference>
<feature type="domain" description="Single Cache" evidence="7">
    <location>
        <begin position="67"/>
        <end position="145"/>
    </location>
</feature>
<evidence type="ECO:0000256" key="1">
    <source>
        <dbReference type="ARBA" id="ARBA00004651"/>
    </source>
</evidence>
<keyword evidence="6" id="KW-0732">Signal</keyword>
<evidence type="ECO:0000256" key="2">
    <source>
        <dbReference type="ARBA" id="ARBA00022475"/>
    </source>
</evidence>
<comment type="subcellular location">
    <subcellularLocation>
        <location evidence="1">Cell membrane</location>
        <topology evidence="1">Multi-pass membrane protein</topology>
    </subcellularLocation>
</comment>
<evidence type="ECO:0000313" key="8">
    <source>
        <dbReference type="EMBL" id="MBT8767158.1"/>
    </source>
</evidence>
<proteinExistence type="predicted"/>
<dbReference type="Gene3D" id="3.30.450.20">
    <property type="entry name" value="PAS domain"/>
    <property type="match status" value="2"/>
</dbReference>
<feature type="signal peptide" evidence="6">
    <location>
        <begin position="1"/>
        <end position="27"/>
    </location>
</feature>
<evidence type="ECO:0000256" key="6">
    <source>
        <dbReference type="SAM" id="SignalP"/>
    </source>
</evidence>
<keyword evidence="3" id="KW-0812">Transmembrane</keyword>
<evidence type="ECO:0000256" key="5">
    <source>
        <dbReference type="ARBA" id="ARBA00023136"/>
    </source>
</evidence>
<evidence type="ECO:0000259" key="7">
    <source>
        <dbReference type="Pfam" id="PF17200"/>
    </source>
</evidence>